<dbReference type="Proteomes" id="UP000290289">
    <property type="component" value="Chromosome 11"/>
</dbReference>
<protein>
    <submittedName>
        <fullName evidence="2">Uncharacterized protein</fullName>
    </submittedName>
</protein>
<evidence type="ECO:0000256" key="1">
    <source>
        <dbReference type="SAM" id="Phobius"/>
    </source>
</evidence>
<feature type="transmembrane region" description="Helical" evidence="1">
    <location>
        <begin position="41"/>
        <end position="64"/>
    </location>
</feature>
<accession>A0A498II95</accession>
<evidence type="ECO:0000313" key="3">
    <source>
        <dbReference type="Proteomes" id="UP000290289"/>
    </source>
</evidence>
<feature type="non-terminal residue" evidence="2">
    <location>
        <position position="1"/>
    </location>
</feature>
<keyword evidence="1" id="KW-1133">Transmembrane helix</keyword>
<keyword evidence="1" id="KW-0812">Transmembrane</keyword>
<name>A0A498II95_MALDO</name>
<reference evidence="2 3" key="1">
    <citation type="submission" date="2018-10" db="EMBL/GenBank/DDBJ databases">
        <title>A high-quality apple genome assembly.</title>
        <authorList>
            <person name="Hu J."/>
        </authorList>
    </citation>
    <scope>NUCLEOTIDE SEQUENCE [LARGE SCALE GENOMIC DNA]</scope>
    <source>
        <strain evidence="3">cv. HFTH1</strain>
        <tissue evidence="2">Young leaf</tissue>
    </source>
</reference>
<proteinExistence type="predicted"/>
<keyword evidence="1" id="KW-0472">Membrane</keyword>
<sequence length="193" mass="22102">IVIFLLFLVNHVYLTALWHLAHVGFATTKNNYVLLKGRVEIAFVLFFGYLIICGVISATFKLVVMHREEDYGVFLRIMDGGCFGDCEFGWIAIAKGSLRLILNQNFGKKKEIMTRQQLFTSKYTPTMADDEDDGKANNDYAAQHEVAASLQLMAKQNALEAEERKCRHEEWAKQIQEEMDDKNMKGTLRITLQ</sequence>
<keyword evidence="3" id="KW-1185">Reference proteome</keyword>
<organism evidence="2 3">
    <name type="scientific">Malus domestica</name>
    <name type="common">Apple</name>
    <name type="synonym">Pyrus malus</name>
    <dbReference type="NCBI Taxonomy" id="3750"/>
    <lineage>
        <taxon>Eukaryota</taxon>
        <taxon>Viridiplantae</taxon>
        <taxon>Streptophyta</taxon>
        <taxon>Embryophyta</taxon>
        <taxon>Tracheophyta</taxon>
        <taxon>Spermatophyta</taxon>
        <taxon>Magnoliopsida</taxon>
        <taxon>eudicotyledons</taxon>
        <taxon>Gunneridae</taxon>
        <taxon>Pentapetalae</taxon>
        <taxon>rosids</taxon>
        <taxon>fabids</taxon>
        <taxon>Rosales</taxon>
        <taxon>Rosaceae</taxon>
        <taxon>Amygdaloideae</taxon>
        <taxon>Maleae</taxon>
        <taxon>Malus</taxon>
    </lineage>
</organism>
<evidence type="ECO:0000313" key="2">
    <source>
        <dbReference type="EMBL" id="RXH82839.1"/>
    </source>
</evidence>
<gene>
    <name evidence="2" type="ORF">DVH24_003337</name>
</gene>
<dbReference type="AlphaFoldDB" id="A0A498II95"/>
<dbReference type="EMBL" id="RDQH01000337">
    <property type="protein sequence ID" value="RXH82839.1"/>
    <property type="molecule type" value="Genomic_DNA"/>
</dbReference>
<comment type="caution">
    <text evidence="2">The sequence shown here is derived from an EMBL/GenBank/DDBJ whole genome shotgun (WGS) entry which is preliminary data.</text>
</comment>